<dbReference type="HOGENOM" id="CLU_3027300_0_0_9"/>
<protein>
    <submittedName>
        <fullName evidence="1">Uncharacterized protein</fullName>
    </submittedName>
</protein>
<name>C9KKN4_9FIRM</name>
<dbReference type="EMBL" id="ABWK02000009">
    <property type="protein sequence ID" value="EEX69684.1"/>
    <property type="molecule type" value="Genomic_DNA"/>
</dbReference>
<dbReference type="Proteomes" id="UP000003671">
    <property type="component" value="Unassembled WGS sequence"/>
</dbReference>
<sequence length="55" mass="6317">MRATVYGGLFFYVHYSTMMACAQVLQRPLALLRQRLAQEMAGQHRHQLAVLIVAR</sequence>
<dbReference type="PROSITE" id="PS51257">
    <property type="entry name" value="PROKAR_LIPOPROTEIN"/>
    <property type="match status" value="1"/>
</dbReference>
<accession>C9KKN4</accession>
<dbReference type="AlphaFoldDB" id="C9KKN4"/>
<gene>
    <name evidence="1" type="ORF">MITSMUL_03734</name>
</gene>
<comment type="caution">
    <text evidence="1">The sequence shown here is derived from an EMBL/GenBank/DDBJ whole genome shotgun (WGS) entry which is preliminary data.</text>
</comment>
<proteinExistence type="predicted"/>
<evidence type="ECO:0000313" key="1">
    <source>
        <dbReference type="EMBL" id="EEX69684.1"/>
    </source>
</evidence>
<reference evidence="1" key="1">
    <citation type="submission" date="2009-09" db="EMBL/GenBank/DDBJ databases">
        <authorList>
            <person name="Weinstock G."/>
            <person name="Sodergren E."/>
            <person name="Clifton S."/>
            <person name="Fulton L."/>
            <person name="Fulton B."/>
            <person name="Courtney L."/>
            <person name="Fronick C."/>
            <person name="Harrison M."/>
            <person name="Strong C."/>
            <person name="Farmer C."/>
            <person name="Delahaunty K."/>
            <person name="Markovic C."/>
            <person name="Hall O."/>
            <person name="Minx P."/>
            <person name="Tomlinson C."/>
            <person name="Mitreva M."/>
            <person name="Nelson J."/>
            <person name="Hou S."/>
            <person name="Wollam A."/>
            <person name="Pepin K.H."/>
            <person name="Johnson M."/>
            <person name="Bhonagiri V."/>
            <person name="Nash W.E."/>
            <person name="Warren W."/>
            <person name="Chinwalla A."/>
            <person name="Mardis E.R."/>
            <person name="Wilson R.K."/>
        </authorList>
    </citation>
    <scope>NUCLEOTIDE SEQUENCE [LARGE SCALE GENOMIC DNA]</scope>
    <source>
        <strain evidence="1">DSM 20544</strain>
    </source>
</reference>
<keyword evidence="2" id="KW-1185">Reference proteome</keyword>
<organism evidence="1 2">
    <name type="scientific">Mitsuokella multacida DSM 20544</name>
    <dbReference type="NCBI Taxonomy" id="500635"/>
    <lineage>
        <taxon>Bacteria</taxon>
        <taxon>Bacillati</taxon>
        <taxon>Bacillota</taxon>
        <taxon>Negativicutes</taxon>
        <taxon>Selenomonadales</taxon>
        <taxon>Selenomonadaceae</taxon>
        <taxon>Mitsuokella</taxon>
    </lineage>
</organism>
<evidence type="ECO:0000313" key="2">
    <source>
        <dbReference type="Proteomes" id="UP000003671"/>
    </source>
</evidence>